<protein>
    <submittedName>
        <fullName evidence="1">Uncharacterized protein</fullName>
    </submittedName>
</protein>
<comment type="caution">
    <text evidence="1">The sequence shown here is derived from an EMBL/GenBank/DDBJ whole genome shotgun (WGS) entry which is preliminary data.</text>
</comment>
<dbReference type="RefSeq" id="WP_234845196.1">
    <property type="nucleotide sequence ID" value="NZ_BAAART010000055.1"/>
</dbReference>
<dbReference type="Proteomes" id="UP001501474">
    <property type="component" value="Unassembled WGS sequence"/>
</dbReference>
<evidence type="ECO:0000313" key="2">
    <source>
        <dbReference type="Proteomes" id="UP001501474"/>
    </source>
</evidence>
<gene>
    <name evidence="1" type="ORF">GCM10010104_24250</name>
</gene>
<dbReference type="SUPFAM" id="SSF51419">
    <property type="entry name" value="PLP-binding barrel"/>
    <property type="match status" value="1"/>
</dbReference>
<keyword evidence="2" id="KW-1185">Reference proteome</keyword>
<dbReference type="Gene3D" id="3.20.20.10">
    <property type="entry name" value="Alanine racemase"/>
    <property type="match status" value="1"/>
</dbReference>
<proteinExistence type="predicted"/>
<name>A0ABN3DFZ2_9ACTN</name>
<dbReference type="InterPro" id="IPR029066">
    <property type="entry name" value="PLP-binding_barrel"/>
</dbReference>
<accession>A0ABN3DFZ2</accession>
<evidence type="ECO:0000313" key="1">
    <source>
        <dbReference type="EMBL" id="GAA2230176.1"/>
    </source>
</evidence>
<reference evidence="1 2" key="1">
    <citation type="journal article" date="2019" name="Int. J. Syst. Evol. Microbiol.">
        <title>The Global Catalogue of Microorganisms (GCM) 10K type strain sequencing project: providing services to taxonomists for standard genome sequencing and annotation.</title>
        <authorList>
            <consortium name="The Broad Institute Genomics Platform"/>
            <consortium name="The Broad Institute Genome Sequencing Center for Infectious Disease"/>
            <person name="Wu L."/>
            <person name="Ma J."/>
        </authorList>
    </citation>
    <scope>NUCLEOTIDE SEQUENCE [LARGE SCALE GENOMIC DNA]</scope>
    <source>
        <strain evidence="1 2">JCM 3053</strain>
    </source>
</reference>
<dbReference type="EMBL" id="BAAART010000055">
    <property type="protein sequence ID" value="GAA2230176.1"/>
    <property type="molecule type" value="Genomic_DNA"/>
</dbReference>
<organism evidence="1 2">
    <name type="scientific">Streptomyces indiaensis</name>
    <dbReference type="NCBI Taxonomy" id="284033"/>
    <lineage>
        <taxon>Bacteria</taxon>
        <taxon>Bacillati</taxon>
        <taxon>Actinomycetota</taxon>
        <taxon>Actinomycetes</taxon>
        <taxon>Kitasatosporales</taxon>
        <taxon>Streptomycetaceae</taxon>
        <taxon>Streptomyces</taxon>
    </lineage>
</organism>
<sequence length="63" mass="6644">MTPGRSWGCRGVAEAVELARAIAACPHLRLIGLAGYEGVIGCDRDPHTTDAVSDFCDLLENTA</sequence>